<gene>
    <name evidence="6" type="ORF">SPSYN_01440</name>
</gene>
<feature type="compositionally biased region" description="Polar residues" evidence="2">
    <location>
        <begin position="187"/>
        <end position="229"/>
    </location>
</feature>
<feature type="transmembrane region" description="Helical" evidence="3">
    <location>
        <begin position="278"/>
        <end position="296"/>
    </location>
</feature>
<dbReference type="InterPro" id="IPR032812">
    <property type="entry name" value="SbsA_Ig"/>
</dbReference>
<dbReference type="Pfam" id="PF13205">
    <property type="entry name" value="Big_5"/>
    <property type="match status" value="1"/>
</dbReference>
<evidence type="ECO:0000313" key="6">
    <source>
        <dbReference type="EMBL" id="KAF1085304.1"/>
    </source>
</evidence>
<protein>
    <recommendedName>
        <fullName evidence="5">SbsA Ig-like domain-containing protein</fullName>
    </recommendedName>
</protein>
<dbReference type="AlphaFoldDB" id="A0A9D3AYY4"/>
<comment type="caution">
    <text evidence="6">The sequence shown here is derived from an EMBL/GenBank/DDBJ whole genome shotgun (WGS) entry which is preliminary data.</text>
</comment>
<keyword evidence="3" id="KW-1133">Transmembrane helix</keyword>
<feature type="chain" id="PRO_5038373098" description="SbsA Ig-like domain-containing protein" evidence="4">
    <location>
        <begin position="30"/>
        <end position="301"/>
    </location>
</feature>
<evidence type="ECO:0000259" key="5">
    <source>
        <dbReference type="Pfam" id="PF13205"/>
    </source>
</evidence>
<feature type="region of interest" description="Disordered" evidence="2">
    <location>
        <begin position="161"/>
        <end position="273"/>
    </location>
</feature>
<evidence type="ECO:0000256" key="1">
    <source>
        <dbReference type="ARBA" id="ARBA00022729"/>
    </source>
</evidence>
<evidence type="ECO:0000256" key="2">
    <source>
        <dbReference type="SAM" id="MobiDB-lite"/>
    </source>
</evidence>
<feature type="signal peptide" evidence="4">
    <location>
        <begin position="1"/>
        <end position="29"/>
    </location>
</feature>
<dbReference type="OrthoDB" id="1803921at2"/>
<keyword evidence="7" id="KW-1185">Reference proteome</keyword>
<reference evidence="6" key="1">
    <citation type="submission" date="2016-02" db="EMBL/GenBank/DDBJ databases">
        <title>Draft Genome Sequence of Sporotomaculum syntrophicum Strain FB, a Syntrophic Benzoate Degrader.</title>
        <authorList>
            <person name="Nobu M.K."/>
            <person name="Narihiro T."/>
            <person name="Qiu Y.-L."/>
            <person name="Ohashi A."/>
            <person name="Liu W.-T."/>
            <person name="Yuji S."/>
        </authorList>
    </citation>
    <scope>NUCLEOTIDE SEQUENCE</scope>
    <source>
        <strain evidence="6">FB</strain>
    </source>
</reference>
<proteinExistence type="predicted"/>
<accession>A0A9D3AYY4</accession>
<keyword evidence="1 4" id="KW-0732">Signal</keyword>
<dbReference type="Proteomes" id="UP000798488">
    <property type="component" value="Unassembled WGS sequence"/>
</dbReference>
<feature type="compositionally biased region" description="Polar residues" evidence="2">
    <location>
        <begin position="253"/>
        <end position="273"/>
    </location>
</feature>
<evidence type="ECO:0000256" key="4">
    <source>
        <dbReference type="SAM" id="SignalP"/>
    </source>
</evidence>
<dbReference type="RefSeq" id="WP_161821793.1">
    <property type="nucleotide sequence ID" value="NZ_LSRS01000003.1"/>
</dbReference>
<name>A0A9D3AYY4_9FIRM</name>
<sequence>MAINKKSRLLVAFLCIVFSLAVILPAAFAANGTGSGDGSGGGDDAPLALLSSNPVSGQKDVPVSGAFNLHFNKNVINMTVKDNNMQCFALFDSEGTAIPLQVIMADDQVEPEKKRDVVLKPAQALTPGTGYTIKVASSLTSKSGVTLGRDVHIAFTTAGATPSPVISETNQDVPTKTNSVPPVKEAGQTNSPNVSQTVGPSQPAAVSSISNSDDNNKEPSSGITSSPEVNSKETPEEDNVTIKNDEETETAVDVNSTEEGTSIQDVDNESGRSNTPSLVLGLIVVGSAVAVGYLYFKRRKS</sequence>
<evidence type="ECO:0000256" key="3">
    <source>
        <dbReference type="SAM" id="Phobius"/>
    </source>
</evidence>
<feature type="domain" description="SbsA Ig-like" evidence="5">
    <location>
        <begin position="43"/>
        <end position="157"/>
    </location>
</feature>
<evidence type="ECO:0000313" key="7">
    <source>
        <dbReference type="Proteomes" id="UP000798488"/>
    </source>
</evidence>
<organism evidence="6 7">
    <name type="scientific">Sporotomaculum syntrophicum</name>
    <dbReference type="NCBI Taxonomy" id="182264"/>
    <lineage>
        <taxon>Bacteria</taxon>
        <taxon>Bacillati</taxon>
        <taxon>Bacillota</taxon>
        <taxon>Clostridia</taxon>
        <taxon>Eubacteriales</taxon>
        <taxon>Desulfallaceae</taxon>
        <taxon>Sporotomaculum</taxon>
    </lineage>
</organism>
<dbReference type="EMBL" id="LSRS01000003">
    <property type="protein sequence ID" value="KAF1085304.1"/>
    <property type="molecule type" value="Genomic_DNA"/>
</dbReference>
<feature type="compositionally biased region" description="Polar residues" evidence="2">
    <location>
        <begin position="161"/>
        <end position="180"/>
    </location>
</feature>
<keyword evidence="3" id="KW-0472">Membrane</keyword>
<keyword evidence="3" id="KW-0812">Transmembrane</keyword>